<dbReference type="PRINTS" id="PR00604">
    <property type="entry name" value="CYTCHRMECIAB"/>
</dbReference>
<evidence type="ECO:0000256" key="2">
    <source>
        <dbReference type="ARBA" id="ARBA00022617"/>
    </source>
</evidence>
<comment type="caution">
    <text evidence="9">The sequence shown here is derived from an EMBL/GenBank/DDBJ whole genome shotgun (WGS) entry which is preliminary data.</text>
</comment>
<keyword evidence="3 6" id="KW-0479">Metal-binding</keyword>
<organism evidence="9 10">
    <name type="scientific">Sphingobium boeckii</name>
    <dbReference type="NCBI Taxonomy" id="1082345"/>
    <lineage>
        <taxon>Bacteria</taxon>
        <taxon>Pseudomonadati</taxon>
        <taxon>Pseudomonadota</taxon>
        <taxon>Alphaproteobacteria</taxon>
        <taxon>Sphingomonadales</taxon>
        <taxon>Sphingomonadaceae</taxon>
        <taxon>Sphingobium</taxon>
    </lineage>
</organism>
<keyword evidence="10" id="KW-1185">Reference proteome</keyword>
<dbReference type="InterPro" id="IPR009056">
    <property type="entry name" value="Cyt_c-like_dom"/>
</dbReference>
<protein>
    <submittedName>
        <fullName evidence="9">Cytochrome c</fullName>
    </submittedName>
</protein>
<evidence type="ECO:0000256" key="7">
    <source>
        <dbReference type="SAM" id="SignalP"/>
    </source>
</evidence>
<dbReference type="GO" id="GO:0009055">
    <property type="term" value="F:electron transfer activity"/>
    <property type="evidence" value="ECO:0007669"/>
    <property type="project" value="InterPro"/>
</dbReference>
<evidence type="ECO:0000256" key="3">
    <source>
        <dbReference type="ARBA" id="ARBA00022723"/>
    </source>
</evidence>
<keyword evidence="1" id="KW-0813">Transport</keyword>
<evidence type="ECO:0000256" key="5">
    <source>
        <dbReference type="ARBA" id="ARBA00023004"/>
    </source>
</evidence>
<dbReference type="PANTHER" id="PTHR11961">
    <property type="entry name" value="CYTOCHROME C"/>
    <property type="match status" value="1"/>
</dbReference>
<dbReference type="InterPro" id="IPR036909">
    <property type="entry name" value="Cyt_c-like_dom_sf"/>
</dbReference>
<dbReference type="SUPFAM" id="SSF46626">
    <property type="entry name" value="Cytochrome c"/>
    <property type="match status" value="1"/>
</dbReference>
<dbReference type="PROSITE" id="PS51007">
    <property type="entry name" value="CYTC"/>
    <property type="match status" value="1"/>
</dbReference>
<feature type="domain" description="Cytochrome c" evidence="8">
    <location>
        <begin position="48"/>
        <end position="147"/>
    </location>
</feature>
<dbReference type="GO" id="GO:0046872">
    <property type="term" value="F:metal ion binding"/>
    <property type="evidence" value="ECO:0007669"/>
    <property type="project" value="UniProtKB-KW"/>
</dbReference>
<dbReference type="EMBL" id="JACIJC010000004">
    <property type="protein sequence ID" value="MBB5686592.1"/>
    <property type="molecule type" value="Genomic_DNA"/>
</dbReference>
<reference evidence="9 10" key="1">
    <citation type="submission" date="2020-08" db="EMBL/GenBank/DDBJ databases">
        <title>Genomic Encyclopedia of Type Strains, Phase IV (KMG-IV): sequencing the most valuable type-strain genomes for metagenomic binning, comparative biology and taxonomic classification.</title>
        <authorList>
            <person name="Goeker M."/>
        </authorList>
    </citation>
    <scope>NUCLEOTIDE SEQUENCE [LARGE SCALE GENOMIC DNA]</scope>
    <source>
        <strain evidence="9 10">DSM 25079</strain>
    </source>
</reference>
<sequence length="147" mass="15399">MRAFFTVAGLALVLAGCSGAKPEESGASEQAAAPEVSAAPVAYASLTGDAAKGEKLFMQCKACHAIEPGKNIIGPSLHGVVGRTAGQVPGFNYSPANKASGEVWSEDHLYAFIEAPQKVIPGTRMAYFGMRKPQDRADLIAYLKTVK</sequence>
<dbReference type="GO" id="GO:0020037">
    <property type="term" value="F:heme binding"/>
    <property type="evidence" value="ECO:0007669"/>
    <property type="project" value="InterPro"/>
</dbReference>
<keyword evidence="7" id="KW-0732">Signal</keyword>
<evidence type="ECO:0000259" key="8">
    <source>
        <dbReference type="PROSITE" id="PS51007"/>
    </source>
</evidence>
<name>A0A7W9AJH9_9SPHN</name>
<evidence type="ECO:0000313" key="10">
    <source>
        <dbReference type="Proteomes" id="UP000549617"/>
    </source>
</evidence>
<dbReference type="Pfam" id="PF00034">
    <property type="entry name" value="Cytochrom_C"/>
    <property type="match status" value="1"/>
</dbReference>
<dbReference type="AlphaFoldDB" id="A0A7W9AJH9"/>
<evidence type="ECO:0000256" key="4">
    <source>
        <dbReference type="ARBA" id="ARBA00022982"/>
    </source>
</evidence>
<dbReference type="PROSITE" id="PS51257">
    <property type="entry name" value="PROKAR_LIPOPROTEIN"/>
    <property type="match status" value="1"/>
</dbReference>
<dbReference type="RefSeq" id="WP_184019160.1">
    <property type="nucleotide sequence ID" value="NZ_JACIJC010000004.1"/>
</dbReference>
<feature type="signal peptide" evidence="7">
    <location>
        <begin position="1"/>
        <end position="20"/>
    </location>
</feature>
<dbReference type="InterPro" id="IPR002327">
    <property type="entry name" value="Cyt_c_1A/1B"/>
</dbReference>
<keyword evidence="4" id="KW-0249">Electron transport</keyword>
<feature type="chain" id="PRO_5030660818" evidence="7">
    <location>
        <begin position="21"/>
        <end position="147"/>
    </location>
</feature>
<evidence type="ECO:0000313" key="9">
    <source>
        <dbReference type="EMBL" id="MBB5686592.1"/>
    </source>
</evidence>
<accession>A0A7W9AJH9</accession>
<proteinExistence type="predicted"/>
<dbReference type="Gene3D" id="1.10.760.10">
    <property type="entry name" value="Cytochrome c-like domain"/>
    <property type="match status" value="1"/>
</dbReference>
<dbReference type="Proteomes" id="UP000549617">
    <property type="component" value="Unassembled WGS sequence"/>
</dbReference>
<evidence type="ECO:0000256" key="1">
    <source>
        <dbReference type="ARBA" id="ARBA00022448"/>
    </source>
</evidence>
<keyword evidence="2 6" id="KW-0349">Heme</keyword>
<keyword evidence="5 6" id="KW-0408">Iron</keyword>
<evidence type="ECO:0000256" key="6">
    <source>
        <dbReference type="PROSITE-ProRule" id="PRU00433"/>
    </source>
</evidence>
<gene>
    <name evidence="9" type="ORF">FHS49_002616</name>
</gene>